<evidence type="ECO:0000256" key="4">
    <source>
        <dbReference type="ARBA" id="ARBA00022989"/>
    </source>
</evidence>
<keyword evidence="4 6" id="KW-1133">Transmembrane helix</keyword>
<dbReference type="PANTHER" id="PTHR32196">
    <property type="entry name" value="ABC TRANSPORTER PERMEASE PROTEIN YPHD-RELATED-RELATED"/>
    <property type="match status" value="1"/>
</dbReference>
<keyword evidence="3 6" id="KW-0812">Transmembrane</keyword>
<keyword evidence="5 6" id="KW-0472">Membrane</keyword>
<keyword evidence="2" id="KW-1003">Cell membrane</keyword>
<feature type="transmembrane region" description="Helical" evidence="6">
    <location>
        <begin position="258"/>
        <end position="275"/>
    </location>
</feature>
<comment type="caution">
    <text evidence="7">The sequence shown here is derived from an EMBL/GenBank/DDBJ whole genome shotgun (WGS) entry which is preliminary data.</text>
</comment>
<gene>
    <name evidence="7" type="ORF">GCM10010246_27130</name>
</gene>
<dbReference type="CDD" id="cd06579">
    <property type="entry name" value="TM_PBP1_transp_AraH_like"/>
    <property type="match status" value="1"/>
</dbReference>
<sequence length="334" mass="33842">MGDPAASPAGPARRAAVFRVRDLALLPAVVLLVVVGAVTNHTFLERENLINILGASSALGLLVLAEAMILLSGRMDLSLESVAGLAPALGFLVVMPAASGGFGTLWPAWLGLLIIPVAGACVGAVNAALIVRLGLNGFIVTLAMNIVLRGLLIGLVSGRTLFDAPAAFFALGSDTWLGLPLCVWLTAGCFAVAGFCLRYHRFGRAVYAVGGNAPAARAAGIRVARVGWAVLVVGGALSAVAGLVIAGRVGAVNADQGSGMIFTVFAAAVIGGISLRGGRGSLLGALLGTLLLGMLENLLTLAQVSSFWVQAIYGGIILLALVVTRLTTGEAQES</sequence>
<dbReference type="RefSeq" id="WP_346174720.1">
    <property type="nucleotide sequence ID" value="NZ_BAAASD010000008.1"/>
</dbReference>
<evidence type="ECO:0000256" key="3">
    <source>
        <dbReference type="ARBA" id="ARBA00022692"/>
    </source>
</evidence>
<feature type="transmembrane region" description="Helical" evidence="6">
    <location>
        <begin position="82"/>
        <end position="102"/>
    </location>
</feature>
<feature type="transmembrane region" description="Helical" evidence="6">
    <location>
        <begin position="23"/>
        <end position="43"/>
    </location>
</feature>
<dbReference type="InterPro" id="IPR001851">
    <property type="entry name" value="ABC_transp_permease"/>
</dbReference>
<keyword evidence="8" id="KW-1185">Reference proteome</keyword>
<comment type="subcellular location">
    <subcellularLocation>
        <location evidence="1">Cell membrane</location>
        <topology evidence="1">Multi-pass membrane protein</topology>
    </subcellularLocation>
</comment>
<feature type="transmembrane region" description="Helical" evidence="6">
    <location>
        <begin position="138"/>
        <end position="156"/>
    </location>
</feature>
<reference evidence="8" key="1">
    <citation type="journal article" date="2019" name="Int. J. Syst. Evol. Microbiol.">
        <title>The Global Catalogue of Microorganisms (GCM) 10K type strain sequencing project: providing services to taxonomists for standard genome sequencing and annotation.</title>
        <authorList>
            <consortium name="The Broad Institute Genomics Platform"/>
            <consortium name="The Broad Institute Genome Sequencing Center for Infectious Disease"/>
            <person name="Wu L."/>
            <person name="Ma J."/>
        </authorList>
    </citation>
    <scope>NUCLEOTIDE SEQUENCE [LARGE SCALE GENOMIC DNA]</scope>
    <source>
        <strain evidence="8">JCM 4316</strain>
    </source>
</reference>
<organism evidence="7 8">
    <name type="scientific">Streptomyces cuspidosporus</name>
    <dbReference type="NCBI Taxonomy" id="66882"/>
    <lineage>
        <taxon>Bacteria</taxon>
        <taxon>Bacillati</taxon>
        <taxon>Actinomycetota</taxon>
        <taxon>Actinomycetes</taxon>
        <taxon>Kitasatosporales</taxon>
        <taxon>Streptomycetaceae</taxon>
        <taxon>Streptomyces</taxon>
    </lineage>
</organism>
<feature type="transmembrane region" description="Helical" evidence="6">
    <location>
        <begin position="49"/>
        <end position="70"/>
    </location>
</feature>
<feature type="transmembrane region" description="Helical" evidence="6">
    <location>
        <begin position="307"/>
        <end position="328"/>
    </location>
</feature>
<evidence type="ECO:0000256" key="6">
    <source>
        <dbReference type="SAM" id="Phobius"/>
    </source>
</evidence>
<evidence type="ECO:0000313" key="7">
    <source>
        <dbReference type="EMBL" id="GAA2340683.1"/>
    </source>
</evidence>
<proteinExistence type="predicted"/>
<evidence type="ECO:0000313" key="8">
    <source>
        <dbReference type="Proteomes" id="UP001500253"/>
    </source>
</evidence>
<accession>A0ABP5SX75</accession>
<evidence type="ECO:0000256" key="5">
    <source>
        <dbReference type="ARBA" id="ARBA00023136"/>
    </source>
</evidence>
<feature type="transmembrane region" description="Helical" evidence="6">
    <location>
        <begin position="176"/>
        <end position="197"/>
    </location>
</feature>
<evidence type="ECO:0000256" key="1">
    <source>
        <dbReference type="ARBA" id="ARBA00004651"/>
    </source>
</evidence>
<dbReference type="Pfam" id="PF02653">
    <property type="entry name" value="BPD_transp_2"/>
    <property type="match status" value="1"/>
</dbReference>
<dbReference type="Proteomes" id="UP001500253">
    <property type="component" value="Unassembled WGS sequence"/>
</dbReference>
<evidence type="ECO:0000256" key="2">
    <source>
        <dbReference type="ARBA" id="ARBA00022475"/>
    </source>
</evidence>
<feature type="transmembrane region" description="Helical" evidence="6">
    <location>
        <begin position="108"/>
        <end position="131"/>
    </location>
</feature>
<dbReference type="EMBL" id="BAAASD010000008">
    <property type="protein sequence ID" value="GAA2340683.1"/>
    <property type="molecule type" value="Genomic_DNA"/>
</dbReference>
<protein>
    <submittedName>
        <fullName evidence="7">ABC transporter permease</fullName>
    </submittedName>
</protein>
<feature type="transmembrane region" description="Helical" evidence="6">
    <location>
        <begin position="282"/>
        <end position="301"/>
    </location>
</feature>
<feature type="transmembrane region" description="Helical" evidence="6">
    <location>
        <begin position="226"/>
        <end position="246"/>
    </location>
</feature>
<name>A0ABP5SX75_9ACTN</name>